<sequence length="499" mass="54461">MSDEVQPSFGDWMRKIEALIKEGNLGPVAELLRRTPEKWRERPRFLASIARLRFKSGDSSGALSAVESAIHAGASQPGIFLLKAEVHKRLGQSDEYQQTLKSMLAQFPGNPVALKRLTVHHLTENNLGAARACVAELPDTPDMADFRMSVDYRIAVCLGDVGGVVAALDQIALGALALPALPELRGVLLEIPKEKRDELVQKLTVKWPDLSDKIETKSYSLTARLSKRSAKDQAMALALGGQTQKAQNLLKRTFPNGKMDTGTMAMIDCLPPESSQKRPIVFDNGGDVVASKKGKTGTTLLVFTGLRDRAMMPIEFIDRFCAAEGHSVVYIRDVTRSGFIGGVPALAQDFSGSLAALSKLVDDFDTKKLLCLGTSFGGFGAIRHAIQLKADRVLAASAPTNVTSEFLADIDDKRGRLVARRLHRTFPFGRLDLLPEVVAAQGRCHIDLWFGSEHEVDVQHARYLSDCPGVSLFPISELGEHLSLPHVIASGAFEEFLNR</sequence>
<reference evidence="1 2" key="1">
    <citation type="submission" date="2019-03" db="EMBL/GenBank/DDBJ databases">
        <title>Genomic Encyclopedia of Archaeal and Bacterial Type Strains, Phase II (KMG-II): from individual species to whole genera.</title>
        <authorList>
            <person name="Goeker M."/>
        </authorList>
    </citation>
    <scope>NUCLEOTIDE SEQUENCE [LARGE SCALE GENOMIC DNA]</scope>
    <source>
        <strain evidence="1 2">DSM 26433</strain>
    </source>
</reference>
<evidence type="ECO:0000313" key="2">
    <source>
        <dbReference type="Proteomes" id="UP000295673"/>
    </source>
</evidence>
<gene>
    <name evidence="1" type="ORF">BXY66_2388</name>
</gene>
<dbReference type="Gene3D" id="1.25.40.10">
    <property type="entry name" value="Tetratricopeptide repeat domain"/>
    <property type="match status" value="1"/>
</dbReference>
<accession>A0A4R1NR08</accession>
<dbReference type="Proteomes" id="UP000295673">
    <property type="component" value="Unassembled WGS sequence"/>
</dbReference>
<dbReference type="SUPFAM" id="SSF53474">
    <property type="entry name" value="alpha/beta-Hydrolases"/>
    <property type="match status" value="1"/>
</dbReference>
<dbReference type="RefSeq" id="WP_132860276.1">
    <property type="nucleotide sequence ID" value="NZ_SMGR01000001.1"/>
</dbReference>
<organism evidence="1 2">
    <name type="scientific">Shimia isoporae</name>
    <dbReference type="NCBI Taxonomy" id="647720"/>
    <lineage>
        <taxon>Bacteria</taxon>
        <taxon>Pseudomonadati</taxon>
        <taxon>Pseudomonadota</taxon>
        <taxon>Alphaproteobacteria</taxon>
        <taxon>Rhodobacterales</taxon>
        <taxon>Roseobacteraceae</taxon>
    </lineage>
</organism>
<dbReference type="SUPFAM" id="SSF48452">
    <property type="entry name" value="TPR-like"/>
    <property type="match status" value="1"/>
</dbReference>
<dbReference type="Gene3D" id="3.40.50.1820">
    <property type="entry name" value="alpha/beta hydrolase"/>
    <property type="match status" value="1"/>
</dbReference>
<protein>
    <submittedName>
        <fullName evidence="1">Uncharacterized protein</fullName>
    </submittedName>
</protein>
<proteinExistence type="predicted"/>
<dbReference type="OrthoDB" id="7841084at2"/>
<keyword evidence="2" id="KW-1185">Reference proteome</keyword>
<name>A0A4R1NR08_9RHOB</name>
<evidence type="ECO:0000313" key="1">
    <source>
        <dbReference type="EMBL" id="TCL10319.1"/>
    </source>
</evidence>
<dbReference type="AlphaFoldDB" id="A0A4R1NR08"/>
<dbReference type="InterPro" id="IPR029058">
    <property type="entry name" value="AB_hydrolase_fold"/>
</dbReference>
<dbReference type="EMBL" id="SMGR01000001">
    <property type="protein sequence ID" value="TCL10319.1"/>
    <property type="molecule type" value="Genomic_DNA"/>
</dbReference>
<comment type="caution">
    <text evidence="1">The sequence shown here is derived from an EMBL/GenBank/DDBJ whole genome shotgun (WGS) entry which is preliminary data.</text>
</comment>
<dbReference type="InterPro" id="IPR011990">
    <property type="entry name" value="TPR-like_helical_dom_sf"/>
</dbReference>